<keyword evidence="2" id="KW-1185">Reference proteome</keyword>
<sequence>MHSVCLFGKSANCCTGCVTCRSARIKCDETQPHCKQCHRRGVKCGGYQVKLKWVEIFDVSPDNQATGKSVIKPRSSLAICSSSKHSKQTQSKETDLSTSIIRNPSTGPRLHSSSDTFVFSHWAQSLPDLVYPNPEEYISIREPYLAFVWQEDSILLPAALASGASHLYALGILSQADVLERKQRALSKIISCVQQKKLLSESPNTKDIPMYISEEAIAASLALIGLEVMQGSDTALIRPLIRGMRAQLEERQRLLKEMDQSLLHHKPTPMMSVNIKMMAYMDALSCVPCARKPVLDRQFWRETVLIHFNKSPKGSPDVVFGYTADILPLIGDSASLVNDFLSGAIEPEAFSLSRCCLFQELTLCCRDLPAATQQPCSEGDTNESPESCKIRNSNACIAAALAHGLATQIFLLRADDGDSNKKTNDFLGHPLALVEQLSNAISAVPHDTYASTMMIWPMFVLGCETMPSSSRRHTVELMFEKMIEKHRLLNISVALELLRNKLWKIGDTQKMGSSEEDVSLPSWSCQYSSSDWVRACWREKLQLCTA</sequence>
<evidence type="ECO:0000313" key="1">
    <source>
        <dbReference type="EMBL" id="KAL0942956.1"/>
    </source>
</evidence>
<proteinExistence type="predicted"/>
<name>A0ACC3ZFS4_COLTU</name>
<dbReference type="Proteomes" id="UP000805649">
    <property type="component" value="Unassembled WGS sequence"/>
</dbReference>
<protein>
    <submittedName>
        <fullName evidence="1">Uncharacterized protein</fullName>
    </submittedName>
</protein>
<comment type="caution">
    <text evidence="1">The sequence shown here is derived from an EMBL/GenBank/DDBJ whole genome shotgun (WGS) entry which is preliminary data.</text>
</comment>
<gene>
    <name evidence="1" type="ORF">CTRU02_200842</name>
</gene>
<dbReference type="EMBL" id="VUJX02000001">
    <property type="protein sequence ID" value="KAL0942956.1"/>
    <property type="molecule type" value="Genomic_DNA"/>
</dbReference>
<evidence type="ECO:0000313" key="2">
    <source>
        <dbReference type="Proteomes" id="UP000805649"/>
    </source>
</evidence>
<reference evidence="1 2" key="1">
    <citation type="journal article" date="2020" name="Phytopathology">
        <title>Genome Sequence Resources of Colletotrichum truncatum, C. plurivorum, C. musicola, and C. sojae: Four Species Pathogenic to Soybean (Glycine max).</title>
        <authorList>
            <person name="Rogerio F."/>
            <person name="Boufleur T.R."/>
            <person name="Ciampi-Guillardi M."/>
            <person name="Sukno S.A."/>
            <person name="Thon M.R."/>
            <person name="Massola Junior N.S."/>
            <person name="Baroncelli R."/>
        </authorList>
    </citation>
    <scope>NUCLEOTIDE SEQUENCE [LARGE SCALE GENOMIC DNA]</scope>
    <source>
        <strain evidence="1 2">CMES1059</strain>
    </source>
</reference>
<organism evidence="1 2">
    <name type="scientific">Colletotrichum truncatum</name>
    <name type="common">Anthracnose fungus</name>
    <name type="synonym">Colletotrichum capsici</name>
    <dbReference type="NCBI Taxonomy" id="5467"/>
    <lineage>
        <taxon>Eukaryota</taxon>
        <taxon>Fungi</taxon>
        <taxon>Dikarya</taxon>
        <taxon>Ascomycota</taxon>
        <taxon>Pezizomycotina</taxon>
        <taxon>Sordariomycetes</taxon>
        <taxon>Hypocreomycetidae</taxon>
        <taxon>Glomerellales</taxon>
        <taxon>Glomerellaceae</taxon>
        <taxon>Colletotrichum</taxon>
        <taxon>Colletotrichum truncatum species complex</taxon>
    </lineage>
</organism>
<accession>A0ACC3ZFS4</accession>